<dbReference type="EMBL" id="JAHOPB010000001">
    <property type="protein sequence ID" value="MBU8872805.1"/>
    <property type="molecule type" value="Genomic_DNA"/>
</dbReference>
<dbReference type="PANTHER" id="PTHR30614">
    <property type="entry name" value="MEMBRANE COMPONENT OF AMINO ACID ABC TRANSPORTER"/>
    <property type="match status" value="1"/>
</dbReference>
<organism evidence="12 13">
    <name type="scientific">Reyranella humidisoli</name>
    <dbReference type="NCBI Taxonomy" id="2849149"/>
    <lineage>
        <taxon>Bacteria</taxon>
        <taxon>Pseudomonadati</taxon>
        <taxon>Pseudomonadota</taxon>
        <taxon>Alphaproteobacteria</taxon>
        <taxon>Hyphomicrobiales</taxon>
        <taxon>Reyranellaceae</taxon>
        <taxon>Reyranella</taxon>
    </lineage>
</organism>
<evidence type="ECO:0000256" key="9">
    <source>
        <dbReference type="ARBA" id="ARBA00023136"/>
    </source>
</evidence>
<evidence type="ECO:0000256" key="10">
    <source>
        <dbReference type="RuleBase" id="RU363032"/>
    </source>
</evidence>
<keyword evidence="9 10" id="KW-0472">Membrane</keyword>
<dbReference type="Proteomes" id="UP000727907">
    <property type="component" value="Unassembled WGS sequence"/>
</dbReference>
<evidence type="ECO:0000256" key="4">
    <source>
        <dbReference type="ARBA" id="ARBA00022448"/>
    </source>
</evidence>
<sequence>MRWDFASVFENTDALLVGAAGTLRIFAICLVLGLSLGLLVGLGRYSRNRWLHIPATIFVEFFRNTPVLVQILWFYFALPILLPFQISPLAAASLGISLNSAAFSAEIYRGGIQSIETGQWDGARALGMRWGQAMRRIILPQALKRMLPALTNRAIEIFKMSTLASAVAYVELLQQGKLIASLNYNPIEAYTAVALIFFVFLWPLVQFSYFLERRLRRDE</sequence>
<keyword evidence="4 10" id="KW-0813">Transport</keyword>
<gene>
    <name evidence="12" type="ORF">KQ910_03480</name>
</gene>
<evidence type="ECO:0000256" key="5">
    <source>
        <dbReference type="ARBA" id="ARBA00022475"/>
    </source>
</evidence>
<feature type="transmembrane region" description="Helical" evidence="10">
    <location>
        <begin position="67"/>
        <end position="86"/>
    </location>
</feature>
<comment type="caution">
    <text evidence="12">The sequence shown here is derived from an EMBL/GenBank/DDBJ whole genome shotgun (WGS) entry which is preliminary data.</text>
</comment>
<accession>A0ABS6IHS8</accession>
<dbReference type="InterPro" id="IPR000515">
    <property type="entry name" value="MetI-like"/>
</dbReference>
<protein>
    <submittedName>
        <fullName evidence="12">Amino acid ABC transporter permease</fullName>
    </submittedName>
</protein>
<evidence type="ECO:0000256" key="2">
    <source>
        <dbReference type="ARBA" id="ARBA00004429"/>
    </source>
</evidence>
<evidence type="ECO:0000256" key="1">
    <source>
        <dbReference type="ARBA" id="ARBA00003159"/>
    </source>
</evidence>
<name>A0ABS6IHS8_9HYPH</name>
<dbReference type="InterPro" id="IPR010065">
    <property type="entry name" value="AA_ABC_transptr_permease_3TM"/>
</dbReference>
<dbReference type="Pfam" id="PF00528">
    <property type="entry name" value="BPD_transp_1"/>
    <property type="match status" value="1"/>
</dbReference>
<comment type="subcellular location">
    <subcellularLocation>
        <location evidence="2">Cell inner membrane</location>
        <topology evidence="2">Multi-pass membrane protein</topology>
    </subcellularLocation>
    <subcellularLocation>
        <location evidence="10">Cell membrane</location>
        <topology evidence="10">Multi-pass membrane protein</topology>
    </subcellularLocation>
</comment>
<comment type="function">
    <text evidence="1">Part of the binding-protein-dependent transport system for glutamine; probably responsible for the translocation of the substrate across the membrane.</text>
</comment>
<evidence type="ECO:0000256" key="3">
    <source>
        <dbReference type="ARBA" id="ARBA00010072"/>
    </source>
</evidence>
<feature type="domain" description="ABC transmembrane type-1" evidence="11">
    <location>
        <begin position="19"/>
        <end position="208"/>
    </location>
</feature>
<keyword evidence="7" id="KW-0029">Amino-acid transport</keyword>
<comment type="similarity">
    <text evidence="3">Belongs to the binding-protein-dependent transport system permease family. HisMQ subfamily.</text>
</comment>
<dbReference type="CDD" id="cd06261">
    <property type="entry name" value="TM_PBP2"/>
    <property type="match status" value="1"/>
</dbReference>
<evidence type="ECO:0000313" key="13">
    <source>
        <dbReference type="Proteomes" id="UP000727907"/>
    </source>
</evidence>
<evidence type="ECO:0000256" key="7">
    <source>
        <dbReference type="ARBA" id="ARBA00022970"/>
    </source>
</evidence>
<proteinExistence type="inferred from homology"/>
<dbReference type="NCBIfam" id="TIGR01726">
    <property type="entry name" value="HEQRo_perm_3TM"/>
    <property type="match status" value="1"/>
</dbReference>
<keyword evidence="13" id="KW-1185">Reference proteome</keyword>
<dbReference type="PROSITE" id="PS50928">
    <property type="entry name" value="ABC_TM1"/>
    <property type="match status" value="1"/>
</dbReference>
<evidence type="ECO:0000313" key="12">
    <source>
        <dbReference type="EMBL" id="MBU8872805.1"/>
    </source>
</evidence>
<reference evidence="12 13" key="1">
    <citation type="submission" date="2021-06" db="EMBL/GenBank/DDBJ databases">
        <authorList>
            <person name="Lee D.H."/>
        </authorList>
    </citation>
    <scope>NUCLEOTIDE SEQUENCE [LARGE SCALE GENOMIC DNA]</scope>
    <source>
        <strain evidence="12 13">MMS21-HV4-11</strain>
    </source>
</reference>
<evidence type="ECO:0000256" key="6">
    <source>
        <dbReference type="ARBA" id="ARBA00022692"/>
    </source>
</evidence>
<dbReference type="RefSeq" id="WP_216957092.1">
    <property type="nucleotide sequence ID" value="NZ_JAHOPB010000001.1"/>
</dbReference>
<evidence type="ECO:0000259" key="11">
    <source>
        <dbReference type="PROSITE" id="PS50928"/>
    </source>
</evidence>
<feature type="transmembrane region" description="Helical" evidence="10">
    <location>
        <begin position="25"/>
        <end position="46"/>
    </location>
</feature>
<dbReference type="InterPro" id="IPR043429">
    <property type="entry name" value="ArtM/GltK/GlnP/TcyL/YhdX-like"/>
</dbReference>
<keyword evidence="6 10" id="KW-0812">Transmembrane</keyword>
<evidence type="ECO:0000256" key="8">
    <source>
        <dbReference type="ARBA" id="ARBA00022989"/>
    </source>
</evidence>
<keyword evidence="8 10" id="KW-1133">Transmembrane helix</keyword>
<keyword evidence="5" id="KW-1003">Cell membrane</keyword>
<feature type="transmembrane region" description="Helical" evidence="10">
    <location>
        <begin position="189"/>
        <end position="211"/>
    </location>
</feature>
<dbReference type="PANTHER" id="PTHR30614:SF20">
    <property type="entry name" value="GLUTAMINE TRANSPORT SYSTEM PERMEASE PROTEIN GLNP"/>
    <property type="match status" value="1"/>
</dbReference>